<dbReference type="GO" id="GO:0016740">
    <property type="term" value="F:transferase activity"/>
    <property type="evidence" value="ECO:0007669"/>
    <property type="project" value="UniProtKB-KW"/>
</dbReference>
<dbReference type="EMBL" id="RDQO01000005">
    <property type="protein sequence ID" value="RMX04046.1"/>
    <property type="molecule type" value="Genomic_DNA"/>
</dbReference>
<dbReference type="Gene3D" id="3.90.550.10">
    <property type="entry name" value="Spore Coat Polysaccharide Biosynthesis Protein SpsA, Chain A"/>
    <property type="match status" value="1"/>
</dbReference>
<dbReference type="SUPFAM" id="SSF53448">
    <property type="entry name" value="Nucleotide-diphospho-sugar transferases"/>
    <property type="match status" value="1"/>
</dbReference>
<sequence length="298" mass="33983">MAGRRQTMRIAACLGVRDEVELVGPAIEHLRRIGVDLIIACDAGSTDGTYEYMERLRSKDDFWLFRCSDEEPDNGETWARAQVALVKSANVDWTIFLDADEFWLPRNGRLADCEELHHNDILLVRRFNIPISMEGPYAPDPMVPANYGKVLLLNQDVERKKEFMLENPNQAWVLMSAVPKAMARPSFIGTIRAGAHDVIVADSRLVRKSTSSDILIAHLPFTTKPRFQRKLRNIRRLLGVHREAAGSYQGWHWRRWLQLEDEGKLDDEFEKSVFTQADIDHLLGAGILFSADDLLNAK</sequence>
<comment type="caution">
    <text evidence="1">The sequence shown here is derived from an EMBL/GenBank/DDBJ whole genome shotgun (WGS) entry which is preliminary data.</text>
</comment>
<gene>
    <name evidence="1" type="ORF">D8I35_14560</name>
</gene>
<dbReference type="InterPro" id="IPR029044">
    <property type="entry name" value="Nucleotide-diphossugar_trans"/>
</dbReference>
<keyword evidence="1" id="KW-0808">Transferase</keyword>
<reference evidence="1 2" key="1">
    <citation type="submission" date="2018-10" db="EMBL/GenBank/DDBJ databases">
        <title>Draft genome of Cortibacter populi DSM10536.</title>
        <authorList>
            <person name="Bernier A.-M."/>
            <person name="Bernard K."/>
        </authorList>
    </citation>
    <scope>NUCLEOTIDE SEQUENCE [LARGE SCALE GENOMIC DNA]</scope>
    <source>
        <strain evidence="1 2">DSM 105136</strain>
    </source>
</reference>
<proteinExistence type="predicted"/>
<organism evidence="1 2">
    <name type="scientific">Corticibacter populi</name>
    <dbReference type="NCBI Taxonomy" id="1550736"/>
    <lineage>
        <taxon>Bacteria</taxon>
        <taxon>Pseudomonadati</taxon>
        <taxon>Pseudomonadota</taxon>
        <taxon>Betaproteobacteria</taxon>
        <taxon>Burkholderiales</taxon>
        <taxon>Comamonadaceae</taxon>
        <taxon>Corticibacter</taxon>
    </lineage>
</organism>
<dbReference type="Pfam" id="PF13704">
    <property type="entry name" value="Glyco_tranf_2_4"/>
    <property type="match status" value="1"/>
</dbReference>
<dbReference type="Proteomes" id="UP000278006">
    <property type="component" value="Unassembled WGS sequence"/>
</dbReference>
<accession>A0A3M6QLW0</accession>
<keyword evidence="2" id="KW-1185">Reference proteome</keyword>
<name>A0A3M6QLW0_9BURK</name>
<dbReference type="AlphaFoldDB" id="A0A3M6QLW0"/>
<evidence type="ECO:0000313" key="2">
    <source>
        <dbReference type="Proteomes" id="UP000278006"/>
    </source>
</evidence>
<protein>
    <submittedName>
        <fullName evidence="1">Glycosyltransferase</fullName>
    </submittedName>
</protein>
<evidence type="ECO:0000313" key="1">
    <source>
        <dbReference type="EMBL" id="RMX04046.1"/>
    </source>
</evidence>
<dbReference type="OrthoDB" id="9802649at2"/>
<dbReference type="CDD" id="cd00761">
    <property type="entry name" value="Glyco_tranf_GTA_type"/>
    <property type="match status" value="1"/>
</dbReference>